<reference evidence="1 2" key="1">
    <citation type="submission" date="2023-08" db="EMBL/GenBank/DDBJ databases">
        <title>Genome sequence of Thermaerobacter compostii strain Ins1, a spore-forming filamentous bacterium isolated from a deep geothermal reservoir.</title>
        <authorList>
            <person name="Bregnard D."/>
            <person name="Gonzalez D."/>
            <person name="Junier P."/>
        </authorList>
    </citation>
    <scope>NUCLEOTIDE SEQUENCE [LARGE SCALE GENOMIC DNA]</scope>
    <source>
        <strain evidence="1 2">Ins1</strain>
    </source>
</reference>
<keyword evidence="2" id="KW-1185">Reference proteome</keyword>
<accession>A0ABZ0QP59</accession>
<dbReference type="Proteomes" id="UP001304683">
    <property type="component" value="Chromosome"/>
</dbReference>
<gene>
    <name evidence="1" type="ORF">Q5761_07420</name>
</gene>
<organism evidence="1 2">
    <name type="scientific">Thermaerobacter composti</name>
    <dbReference type="NCBI Taxonomy" id="554949"/>
    <lineage>
        <taxon>Bacteria</taxon>
        <taxon>Bacillati</taxon>
        <taxon>Bacillota</taxon>
        <taxon>Clostridia</taxon>
        <taxon>Eubacteriales</taxon>
        <taxon>Clostridiales Family XVII. Incertae Sedis</taxon>
        <taxon>Thermaerobacter</taxon>
    </lineage>
</organism>
<dbReference type="EMBL" id="CP132508">
    <property type="protein sequence ID" value="WPD18215.1"/>
    <property type="molecule type" value="Genomic_DNA"/>
</dbReference>
<evidence type="ECO:0000313" key="2">
    <source>
        <dbReference type="Proteomes" id="UP001304683"/>
    </source>
</evidence>
<dbReference type="RefSeq" id="WP_318750067.1">
    <property type="nucleotide sequence ID" value="NZ_CP132508.1"/>
</dbReference>
<name>A0ABZ0QP59_9FIRM</name>
<sequence length="121" mass="12937">MHVLMFDPASTTWHYGYVPGAARTPTQGTLRPVSATLWFGIVLSLLRGAGYALPAVPGGDTASVLVSWDREGNASIFPLGKNAADRWTELGHVLHRVAQALIEDPEAWETAVIEPEGDGQG</sequence>
<protein>
    <submittedName>
        <fullName evidence="1">Uncharacterized protein</fullName>
    </submittedName>
</protein>
<evidence type="ECO:0000313" key="1">
    <source>
        <dbReference type="EMBL" id="WPD18215.1"/>
    </source>
</evidence>
<proteinExistence type="predicted"/>